<proteinExistence type="inferred from homology"/>
<dbReference type="InterPro" id="IPR002481">
    <property type="entry name" value="FUR"/>
</dbReference>
<keyword evidence="4" id="KW-0678">Repressor</keyword>
<keyword evidence="3" id="KW-0963">Cytoplasm</keyword>
<protein>
    <submittedName>
        <fullName evidence="9">Fur family transcriptional regulator</fullName>
    </submittedName>
</protein>
<evidence type="ECO:0000256" key="7">
    <source>
        <dbReference type="ARBA" id="ARBA00023125"/>
    </source>
</evidence>
<evidence type="ECO:0000256" key="5">
    <source>
        <dbReference type="ARBA" id="ARBA00022833"/>
    </source>
</evidence>
<dbReference type="Proteomes" id="UP001243286">
    <property type="component" value="Unassembled WGS sequence"/>
</dbReference>
<keyword evidence="6" id="KW-0805">Transcription regulation</keyword>
<organism evidence="9 10">
    <name type="scientific">Exiguobacterium antarcticum</name>
    <dbReference type="NCBI Taxonomy" id="132920"/>
    <lineage>
        <taxon>Bacteria</taxon>
        <taxon>Bacillati</taxon>
        <taxon>Bacillota</taxon>
        <taxon>Bacilli</taxon>
        <taxon>Bacillales</taxon>
        <taxon>Bacillales Family XII. Incertae Sedis</taxon>
        <taxon>Exiguobacterium</taxon>
    </lineage>
</organism>
<name>A0ABT6R1E3_9BACL</name>
<keyword evidence="7" id="KW-0238">DNA-binding</keyword>
<evidence type="ECO:0000256" key="2">
    <source>
        <dbReference type="ARBA" id="ARBA00007957"/>
    </source>
</evidence>
<evidence type="ECO:0000256" key="3">
    <source>
        <dbReference type="ARBA" id="ARBA00022490"/>
    </source>
</evidence>
<dbReference type="InterPro" id="IPR036390">
    <property type="entry name" value="WH_DNA-bd_sf"/>
</dbReference>
<comment type="caution">
    <text evidence="9">The sequence shown here is derived from an EMBL/GenBank/DDBJ whole genome shotgun (WGS) entry which is preliminary data.</text>
</comment>
<dbReference type="RefSeq" id="WP_014969832.1">
    <property type="nucleotide sequence ID" value="NZ_JANJYY010000046.1"/>
</dbReference>
<dbReference type="InterPro" id="IPR036388">
    <property type="entry name" value="WH-like_DNA-bd_sf"/>
</dbReference>
<keyword evidence="8" id="KW-0804">Transcription</keyword>
<evidence type="ECO:0000256" key="8">
    <source>
        <dbReference type="ARBA" id="ARBA00023163"/>
    </source>
</evidence>
<dbReference type="InterPro" id="IPR043135">
    <property type="entry name" value="Fur_C"/>
</dbReference>
<sequence length="140" mass="16256">MKKNIEQARERMKASGFKMTPKRLDLLAYLFEANRYVSAREVAEELRLSHPSLSYDTIYRNLNDFAEIEILETTELDGEMKYRAACQSGHHHHHLICRTCGKTETLDVCPMQWVAPIKDSGFEVEDHKFEIYGRCAACQQ</sequence>
<evidence type="ECO:0000313" key="9">
    <source>
        <dbReference type="EMBL" id="MDI3234089.1"/>
    </source>
</evidence>
<evidence type="ECO:0000256" key="4">
    <source>
        <dbReference type="ARBA" id="ARBA00022491"/>
    </source>
</evidence>
<dbReference type="Gene3D" id="1.10.10.10">
    <property type="entry name" value="Winged helix-like DNA-binding domain superfamily/Winged helix DNA-binding domain"/>
    <property type="match status" value="1"/>
</dbReference>
<dbReference type="CDD" id="cd07153">
    <property type="entry name" value="Fur_like"/>
    <property type="match status" value="1"/>
</dbReference>
<evidence type="ECO:0000256" key="6">
    <source>
        <dbReference type="ARBA" id="ARBA00023015"/>
    </source>
</evidence>
<accession>A0ABT6R1E3</accession>
<dbReference type="EMBL" id="JASBQV010000003">
    <property type="protein sequence ID" value="MDI3234089.1"/>
    <property type="molecule type" value="Genomic_DNA"/>
</dbReference>
<dbReference type="PANTHER" id="PTHR33202:SF1">
    <property type="entry name" value="FERRIC UPTAKE REGULATION PROTEIN"/>
    <property type="match status" value="1"/>
</dbReference>
<comment type="subcellular location">
    <subcellularLocation>
        <location evidence="1">Cytoplasm</location>
    </subcellularLocation>
</comment>
<evidence type="ECO:0000256" key="1">
    <source>
        <dbReference type="ARBA" id="ARBA00004496"/>
    </source>
</evidence>
<gene>
    <name evidence="9" type="ORF">QK289_03630</name>
</gene>
<dbReference type="SUPFAM" id="SSF46785">
    <property type="entry name" value="Winged helix' DNA-binding domain"/>
    <property type="match status" value="1"/>
</dbReference>
<evidence type="ECO:0000313" key="10">
    <source>
        <dbReference type="Proteomes" id="UP001243286"/>
    </source>
</evidence>
<dbReference type="PANTHER" id="PTHR33202">
    <property type="entry name" value="ZINC UPTAKE REGULATION PROTEIN"/>
    <property type="match status" value="1"/>
</dbReference>
<keyword evidence="10" id="KW-1185">Reference proteome</keyword>
<dbReference type="Gene3D" id="3.30.1490.190">
    <property type="match status" value="1"/>
</dbReference>
<keyword evidence="5" id="KW-0862">Zinc</keyword>
<reference evidence="9 10" key="1">
    <citation type="submission" date="2023-04" db="EMBL/GenBank/DDBJ databases">
        <title>Antarctic isolates genomes.</title>
        <authorList>
            <person name="Dimov S.G."/>
        </authorList>
    </citation>
    <scope>NUCLEOTIDE SEQUENCE [LARGE SCALE GENOMIC DNA]</scope>
    <source>
        <strain evidence="9 10">AL19</strain>
    </source>
</reference>
<comment type="similarity">
    <text evidence="2">Belongs to the Fur family.</text>
</comment>
<dbReference type="Pfam" id="PF01475">
    <property type="entry name" value="FUR"/>
    <property type="match status" value="1"/>
</dbReference>